<sequence>MQRAFCSFLFLFLLMERLVE</sequence>
<evidence type="ECO:0000313" key="1">
    <source>
        <dbReference type="EMBL" id="MBX67128.1"/>
    </source>
</evidence>
<protein>
    <submittedName>
        <fullName evidence="1">Uncharacterized protein</fullName>
    </submittedName>
</protein>
<organism evidence="1">
    <name type="scientific">Rhizophora mucronata</name>
    <name type="common">Asiatic mangrove</name>
    <dbReference type="NCBI Taxonomy" id="61149"/>
    <lineage>
        <taxon>Eukaryota</taxon>
        <taxon>Viridiplantae</taxon>
        <taxon>Streptophyta</taxon>
        <taxon>Embryophyta</taxon>
        <taxon>Tracheophyta</taxon>
        <taxon>Spermatophyta</taxon>
        <taxon>Magnoliopsida</taxon>
        <taxon>eudicotyledons</taxon>
        <taxon>Gunneridae</taxon>
        <taxon>Pentapetalae</taxon>
        <taxon>rosids</taxon>
        <taxon>fabids</taxon>
        <taxon>Malpighiales</taxon>
        <taxon>Rhizophoraceae</taxon>
        <taxon>Rhizophora</taxon>
    </lineage>
</organism>
<proteinExistence type="predicted"/>
<dbReference type="AlphaFoldDB" id="A0A2P2QJD2"/>
<accession>A0A2P2QJD2</accession>
<reference evidence="1" key="1">
    <citation type="submission" date="2018-02" db="EMBL/GenBank/DDBJ databases">
        <title>Rhizophora mucronata_Transcriptome.</title>
        <authorList>
            <person name="Meera S.P."/>
            <person name="Sreeshan A."/>
            <person name="Augustine A."/>
        </authorList>
    </citation>
    <scope>NUCLEOTIDE SEQUENCE</scope>
    <source>
        <tissue evidence="1">Leaf</tissue>
    </source>
</reference>
<name>A0A2P2QJD2_RHIMU</name>
<dbReference type="EMBL" id="GGEC01086644">
    <property type="protein sequence ID" value="MBX67128.1"/>
    <property type="molecule type" value="Transcribed_RNA"/>
</dbReference>